<accession>X1JG34</accession>
<feature type="region of interest" description="Disordered" evidence="2">
    <location>
        <begin position="13"/>
        <end position="32"/>
    </location>
</feature>
<dbReference type="AlphaFoldDB" id="X1JG34"/>
<evidence type="ECO:0000259" key="3">
    <source>
        <dbReference type="SMART" id="SM00885"/>
    </source>
</evidence>
<feature type="non-terminal residue" evidence="4">
    <location>
        <position position="246"/>
    </location>
</feature>
<sequence>CLGETCNRYKRHVAKYSPTPPPDPGQPAPPDAFFDGKDNFIPSYMVDYIIKTTGEDHLLTPITDKGGDITWRYRPHLGIFRSDGVSYVEKEAKRLLGNKAKRHMLAEVVKLMKVGTYIDRDQFEEDPDVLVLKNGVYHFDTEELTEHSPQYHAKSRLPVTYAPDAECPVILKFLSEVIPVDVTTFQEWVGYHLIKDYRWAKILLLIGDGENGKSKLLLLLVAFLGSSNVSSVELIELITNRFKKAE</sequence>
<feature type="non-terminal residue" evidence="4">
    <location>
        <position position="1"/>
    </location>
</feature>
<evidence type="ECO:0000313" key="4">
    <source>
        <dbReference type="EMBL" id="GAH80455.1"/>
    </source>
</evidence>
<reference evidence="4" key="1">
    <citation type="journal article" date="2014" name="Front. Microbiol.">
        <title>High frequency of phylogenetically diverse reductive dehalogenase-homologous genes in deep subseafloor sedimentary metagenomes.</title>
        <authorList>
            <person name="Kawai M."/>
            <person name="Futagami T."/>
            <person name="Toyoda A."/>
            <person name="Takaki Y."/>
            <person name="Nishi S."/>
            <person name="Hori S."/>
            <person name="Arai W."/>
            <person name="Tsubouchi T."/>
            <person name="Morono Y."/>
            <person name="Uchiyama I."/>
            <person name="Ito T."/>
            <person name="Fujiyama A."/>
            <person name="Inagaki F."/>
            <person name="Takami H."/>
        </authorList>
    </citation>
    <scope>NUCLEOTIDE SEQUENCE</scope>
    <source>
        <strain evidence="4">Expedition CK06-06</strain>
    </source>
</reference>
<keyword evidence="1" id="KW-0378">Hydrolase</keyword>
<dbReference type="InterPro" id="IPR014818">
    <property type="entry name" value="Phage/plasmid_primase_P4_C"/>
</dbReference>
<dbReference type="SMART" id="SM00885">
    <property type="entry name" value="D5_N"/>
    <property type="match status" value="1"/>
</dbReference>
<name>X1JG34_9ZZZZ</name>
<gene>
    <name evidence="4" type="ORF">S03H2_59205</name>
</gene>
<evidence type="ECO:0000256" key="1">
    <source>
        <dbReference type="ARBA" id="ARBA00022801"/>
    </source>
</evidence>
<feature type="compositionally biased region" description="Pro residues" evidence="2">
    <location>
        <begin position="18"/>
        <end position="30"/>
    </location>
</feature>
<dbReference type="GO" id="GO:0016787">
    <property type="term" value="F:hydrolase activity"/>
    <property type="evidence" value="ECO:0007669"/>
    <property type="project" value="UniProtKB-KW"/>
</dbReference>
<dbReference type="Pfam" id="PF08706">
    <property type="entry name" value="D5_N"/>
    <property type="match status" value="1"/>
</dbReference>
<dbReference type="InterPro" id="IPR051620">
    <property type="entry name" value="ORF904-like_C"/>
</dbReference>
<dbReference type="PANTHER" id="PTHR35372">
    <property type="entry name" value="ATP BINDING PROTEIN-RELATED"/>
    <property type="match status" value="1"/>
</dbReference>
<comment type="caution">
    <text evidence="4">The sequence shown here is derived from an EMBL/GenBank/DDBJ whole genome shotgun (WGS) entry which is preliminary data.</text>
</comment>
<dbReference type="EMBL" id="BARU01038059">
    <property type="protein sequence ID" value="GAH80455.1"/>
    <property type="molecule type" value="Genomic_DNA"/>
</dbReference>
<feature type="domain" description="Bacteriophage/plasmid primase P4 C-terminal" evidence="3">
    <location>
        <begin position="46"/>
        <end position="179"/>
    </location>
</feature>
<proteinExistence type="predicted"/>
<protein>
    <recommendedName>
        <fullName evidence="3">Bacteriophage/plasmid primase P4 C-terminal domain-containing protein</fullName>
    </recommendedName>
</protein>
<dbReference type="PANTHER" id="PTHR35372:SF2">
    <property type="entry name" value="SF3 HELICASE DOMAIN-CONTAINING PROTEIN"/>
    <property type="match status" value="1"/>
</dbReference>
<organism evidence="4">
    <name type="scientific">marine sediment metagenome</name>
    <dbReference type="NCBI Taxonomy" id="412755"/>
    <lineage>
        <taxon>unclassified sequences</taxon>
        <taxon>metagenomes</taxon>
        <taxon>ecological metagenomes</taxon>
    </lineage>
</organism>
<evidence type="ECO:0000256" key="2">
    <source>
        <dbReference type="SAM" id="MobiDB-lite"/>
    </source>
</evidence>